<name>A0ABV2H084_9HYPH</name>
<keyword evidence="5 6" id="KW-0472">Membrane</keyword>
<accession>A0ABV2H084</accession>
<keyword evidence="4 6" id="KW-1133">Transmembrane helix</keyword>
<evidence type="ECO:0000256" key="6">
    <source>
        <dbReference type="SAM" id="Phobius"/>
    </source>
</evidence>
<feature type="transmembrane region" description="Helical" evidence="6">
    <location>
        <begin position="307"/>
        <end position="333"/>
    </location>
</feature>
<organism evidence="8 9">
    <name type="scientific">Pseudorhizobium tarimense</name>
    <dbReference type="NCBI Taxonomy" id="1079109"/>
    <lineage>
        <taxon>Bacteria</taxon>
        <taxon>Pseudomonadati</taxon>
        <taxon>Pseudomonadota</taxon>
        <taxon>Alphaproteobacteria</taxon>
        <taxon>Hyphomicrobiales</taxon>
        <taxon>Rhizobiaceae</taxon>
        <taxon>Rhizobium/Agrobacterium group</taxon>
        <taxon>Pseudorhizobium</taxon>
    </lineage>
</organism>
<feature type="transmembrane region" description="Helical" evidence="6">
    <location>
        <begin position="101"/>
        <end position="125"/>
    </location>
</feature>
<evidence type="ECO:0000259" key="7">
    <source>
        <dbReference type="PROSITE" id="PS50850"/>
    </source>
</evidence>
<evidence type="ECO:0000256" key="3">
    <source>
        <dbReference type="ARBA" id="ARBA00022692"/>
    </source>
</evidence>
<dbReference type="PANTHER" id="PTHR43124">
    <property type="entry name" value="PURINE EFFLUX PUMP PBUE"/>
    <property type="match status" value="1"/>
</dbReference>
<keyword evidence="9" id="KW-1185">Reference proteome</keyword>
<dbReference type="Pfam" id="PF07690">
    <property type="entry name" value="MFS_1"/>
    <property type="match status" value="1"/>
</dbReference>
<feature type="transmembrane region" description="Helical" evidence="6">
    <location>
        <begin position="164"/>
        <end position="186"/>
    </location>
</feature>
<evidence type="ECO:0000256" key="4">
    <source>
        <dbReference type="ARBA" id="ARBA00022989"/>
    </source>
</evidence>
<proteinExistence type="predicted"/>
<evidence type="ECO:0000256" key="1">
    <source>
        <dbReference type="ARBA" id="ARBA00004651"/>
    </source>
</evidence>
<dbReference type="InterPro" id="IPR050189">
    <property type="entry name" value="MFS_Efflux_Transporters"/>
</dbReference>
<evidence type="ECO:0000256" key="5">
    <source>
        <dbReference type="ARBA" id="ARBA00023136"/>
    </source>
</evidence>
<keyword evidence="3 6" id="KW-0812">Transmembrane</keyword>
<dbReference type="Proteomes" id="UP001549031">
    <property type="component" value="Unassembled WGS sequence"/>
</dbReference>
<comment type="subcellular location">
    <subcellularLocation>
        <location evidence="1">Cell membrane</location>
        <topology evidence="1">Multi-pass membrane protein</topology>
    </subcellularLocation>
</comment>
<dbReference type="RefSeq" id="WP_247242018.1">
    <property type="nucleotide sequence ID" value="NZ_JALJRA010000001.1"/>
</dbReference>
<gene>
    <name evidence="8" type="ORF">ABID21_000043</name>
</gene>
<keyword evidence="2" id="KW-1003">Cell membrane</keyword>
<feature type="transmembrane region" description="Helical" evidence="6">
    <location>
        <begin position="281"/>
        <end position="301"/>
    </location>
</feature>
<feature type="transmembrane region" description="Helical" evidence="6">
    <location>
        <begin position="216"/>
        <end position="239"/>
    </location>
</feature>
<feature type="transmembrane region" description="Helical" evidence="6">
    <location>
        <begin position="12"/>
        <end position="37"/>
    </location>
</feature>
<evidence type="ECO:0000313" key="8">
    <source>
        <dbReference type="EMBL" id="MET3583951.1"/>
    </source>
</evidence>
<dbReference type="InterPro" id="IPR036259">
    <property type="entry name" value="MFS_trans_sf"/>
</dbReference>
<dbReference type="InterPro" id="IPR020846">
    <property type="entry name" value="MFS_dom"/>
</dbReference>
<feature type="transmembrane region" description="Helical" evidence="6">
    <location>
        <begin position="43"/>
        <end position="63"/>
    </location>
</feature>
<protein>
    <submittedName>
        <fullName evidence="8">MFS family permease</fullName>
    </submittedName>
</protein>
<comment type="caution">
    <text evidence="8">The sequence shown here is derived from an EMBL/GenBank/DDBJ whole genome shotgun (WGS) entry which is preliminary data.</text>
</comment>
<dbReference type="Gene3D" id="1.20.1250.20">
    <property type="entry name" value="MFS general substrate transporter like domains"/>
    <property type="match status" value="1"/>
</dbReference>
<feature type="transmembrane region" description="Helical" evidence="6">
    <location>
        <begin position="75"/>
        <end position="95"/>
    </location>
</feature>
<sequence>MVFLTRRSAQTIAVLAVTQLTGWGTSFEVLGVMGRIIAPELRLPNEVIFGGLTVMMIVSALAGPKVGRLLERHGAARVLALGATAFAVGLAFLAVSTNGAVYMLAWIVIGLGGAFGLSAPAYTAVVEREGPDARRIIAILMLFTGLLVTILWPLLALVNDLVGWRLTFAACAALQLFVCVPLYLFALPKPVAATAEGQQQAQLPPVALTDGERRRAFLLVACAITISSFVTFGLAPALLALLQQAGATPELALQLAAARGVFGISARFVDMVFGQRGSPLVTASAGSLLIITGLTLLLLMPGSTAGLWLFMILYGFGSGVFAVARAVLPLALFSPREFGLHSARLSLPQNLANAAAPVIFTAFLDRLGYQSAVVFASGLACVTLLAIVLLVRLVRRAQVRVPLTPSPP</sequence>
<dbReference type="PROSITE" id="PS50850">
    <property type="entry name" value="MFS"/>
    <property type="match status" value="1"/>
</dbReference>
<feature type="domain" description="Major facilitator superfamily (MFS) profile" evidence="7">
    <location>
        <begin position="12"/>
        <end position="395"/>
    </location>
</feature>
<dbReference type="PANTHER" id="PTHR43124:SF3">
    <property type="entry name" value="CHLORAMPHENICOL EFFLUX PUMP RV0191"/>
    <property type="match status" value="1"/>
</dbReference>
<feature type="transmembrane region" description="Helical" evidence="6">
    <location>
        <begin position="137"/>
        <end position="158"/>
    </location>
</feature>
<dbReference type="SUPFAM" id="SSF103473">
    <property type="entry name" value="MFS general substrate transporter"/>
    <property type="match status" value="1"/>
</dbReference>
<feature type="transmembrane region" description="Helical" evidence="6">
    <location>
        <begin position="369"/>
        <end position="391"/>
    </location>
</feature>
<dbReference type="EMBL" id="JBEPLJ010000001">
    <property type="protein sequence ID" value="MET3583951.1"/>
    <property type="molecule type" value="Genomic_DNA"/>
</dbReference>
<reference evidence="8 9" key="1">
    <citation type="submission" date="2024-06" db="EMBL/GenBank/DDBJ databases">
        <title>Genomic Encyclopedia of Type Strains, Phase IV (KMG-IV): sequencing the most valuable type-strain genomes for metagenomic binning, comparative biology and taxonomic classification.</title>
        <authorList>
            <person name="Goeker M."/>
        </authorList>
    </citation>
    <scope>NUCLEOTIDE SEQUENCE [LARGE SCALE GENOMIC DNA]</scope>
    <source>
        <strain evidence="8 9">DSM 105042</strain>
    </source>
</reference>
<dbReference type="InterPro" id="IPR011701">
    <property type="entry name" value="MFS"/>
</dbReference>
<evidence type="ECO:0000313" key="9">
    <source>
        <dbReference type="Proteomes" id="UP001549031"/>
    </source>
</evidence>
<evidence type="ECO:0000256" key="2">
    <source>
        <dbReference type="ARBA" id="ARBA00022475"/>
    </source>
</evidence>